<proteinExistence type="predicted"/>
<dbReference type="AlphaFoldDB" id="A0A3N4MPW4"/>
<dbReference type="Proteomes" id="UP000279089">
    <property type="component" value="Unassembled WGS sequence"/>
</dbReference>
<dbReference type="Gene3D" id="3.60.15.10">
    <property type="entry name" value="Ribonuclease Z/Hydroxyacylglutathione hydrolase-like"/>
    <property type="match status" value="1"/>
</dbReference>
<reference evidence="2" key="1">
    <citation type="submission" date="2018-11" db="EMBL/GenBank/DDBJ databases">
        <title>Chitinophaga lutea sp.nov., isolate from arsenic contaminated soil.</title>
        <authorList>
            <person name="Zong Y."/>
        </authorList>
    </citation>
    <scope>NUCLEOTIDE SEQUENCE [LARGE SCALE GENOMIC DNA]</scope>
    <source>
        <strain evidence="2">YLT18</strain>
    </source>
</reference>
<gene>
    <name evidence="1" type="ORF">EG028_08340</name>
</gene>
<dbReference type="EMBL" id="RMBX01000003">
    <property type="protein sequence ID" value="RPD42140.1"/>
    <property type="molecule type" value="Genomic_DNA"/>
</dbReference>
<evidence type="ECO:0000313" key="1">
    <source>
        <dbReference type="EMBL" id="RPD42140.1"/>
    </source>
</evidence>
<keyword evidence="2" id="KW-1185">Reference proteome</keyword>
<accession>A0A3N4MPW4</accession>
<evidence type="ECO:0000313" key="2">
    <source>
        <dbReference type="Proteomes" id="UP000279089"/>
    </source>
</evidence>
<name>A0A3N4MPW4_9BACT</name>
<comment type="caution">
    <text evidence="1">The sequence shown here is derived from an EMBL/GenBank/DDBJ whole genome shotgun (WGS) entry which is preliminary data.</text>
</comment>
<dbReference type="SUPFAM" id="SSF56281">
    <property type="entry name" value="Metallo-hydrolase/oxidoreductase"/>
    <property type="match status" value="1"/>
</dbReference>
<organism evidence="1 2">
    <name type="scientific">Chitinophaga barathri</name>
    <dbReference type="NCBI Taxonomy" id="1647451"/>
    <lineage>
        <taxon>Bacteria</taxon>
        <taxon>Pseudomonadati</taxon>
        <taxon>Bacteroidota</taxon>
        <taxon>Chitinophagia</taxon>
        <taxon>Chitinophagales</taxon>
        <taxon>Chitinophagaceae</taxon>
        <taxon>Chitinophaga</taxon>
    </lineage>
</organism>
<dbReference type="OrthoDB" id="418728at2"/>
<protein>
    <submittedName>
        <fullName evidence="1">Uncharacterized protein</fullName>
    </submittedName>
</protein>
<dbReference type="InterPro" id="IPR036866">
    <property type="entry name" value="RibonucZ/Hydroxyglut_hydro"/>
</dbReference>
<sequence length="513" mass="58375">MSPFVSYIINYQLMPNTNSANKVTHAVVRMYCMGTGDCFIIKFFAGDNVRFKMMIDCGVWTGGKDRLTPFMEDLKEYVEGEVDLLVITHEHLDHVSVFETCSDVFTNNFTVKKIWMSWSENDSLSKIKRWKTEYGEKKRALALASERLEEALMRPEEREAFINGADGLAIMGARKHFAAALSNFSMLHMQGVAGQYKGMLEGMRIVKKEIANDNIEYMYPGNIIEDLPGLEGVRFYVLGPPEKWDDVETEGGGEGESYTHNKILKGEEAFAVAITGTNAAGGTDGILPFEAFYESASDNNNVRKSYDDPDCAWRTIENEWLFSAGNLALRIGTLTNNLSLVIAIEFEENRRVMLFPGDAEYGSWRTWHNISWEGIEKPEDGVHFTQDLLRRTVFYKIAHHMSHNGTAERLGLNMMEHKDLAAMGSLDYKVIPPAWKGTMPNREMLQELLRKTKGRLMIMNEKGIFYDFHDQEPIAGKIKQARSKMNVGEKAAFEDDFKKDETNGYYIDYKVKA</sequence>